<dbReference type="AlphaFoldDB" id="A0A4Q1BXU6"/>
<accession>A0A4Q1BXU6</accession>
<dbReference type="InterPro" id="IPR011060">
    <property type="entry name" value="RibuloseP-bd_barrel"/>
</dbReference>
<evidence type="ECO:0008006" key="3">
    <source>
        <dbReference type="Google" id="ProtNLM"/>
    </source>
</evidence>
<gene>
    <name evidence="1" type="ORF">ESB04_09855</name>
</gene>
<dbReference type="Gene3D" id="3.20.20.70">
    <property type="entry name" value="Aldolase class I"/>
    <property type="match status" value="1"/>
</dbReference>
<dbReference type="Proteomes" id="UP000289455">
    <property type="component" value="Unassembled WGS sequence"/>
</dbReference>
<dbReference type="OrthoDB" id="941905at2"/>
<proteinExistence type="predicted"/>
<evidence type="ECO:0000313" key="1">
    <source>
        <dbReference type="EMBL" id="RXK47534.1"/>
    </source>
</evidence>
<comment type="caution">
    <text evidence="1">The sequence shown here is derived from an EMBL/GenBank/DDBJ whole genome shotgun (WGS) entry which is preliminary data.</text>
</comment>
<reference evidence="1 2" key="1">
    <citation type="submission" date="2019-01" db="EMBL/GenBank/DDBJ databases">
        <title>Cytophagaceae bacterium strain CAR-16.</title>
        <authorList>
            <person name="Chen W.-M."/>
        </authorList>
    </citation>
    <scope>NUCLEOTIDE SEQUENCE [LARGE SCALE GENOMIC DNA]</scope>
    <source>
        <strain evidence="1 2">CAR-16</strain>
    </source>
</reference>
<name>A0A4Q1BXU6_9BACT</name>
<protein>
    <recommendedName>
        <fullName evidence="3">Phosphoribosylanthranilate isomerase</fullName>
    </recommendedName>
</protein>
<dbReference type="SUPFAM" id="SSF51366">
    <property type="entry name" value="Ribulose-phoshate binding barrel"/>
    <property type="match status" value="1"/>
</dbReference>
<dbReference type="EMBL" id="SDHY01000006">
    <property type="protein sequence ID" value="RXK47534.1"/>
    <property type="molecule type" value="Genomic_DNA"/>
</dbReference>
<evidence type="ECO:0000313" key="2">
    <source>
        <dbReference type="Proteomes" id="UP000289455"/>
    </source>
</evidence>
<organism evidence="1 2">
    <name type="scientific">Aquirufa rosea</name>
    <dbReference type="NCBI Taxonomy" id="2509241"/>
    <lineage>
        <taxon>Bacteria</taxon>
        <taxon>Pseudomonadati</taxon>
        <taxon>Bacteroidota</taxon>
        <taxon>Cytophagia</taxon>
        <taxon>Cytophagales</taxon>
        <taxon>Flectobacillaceae</taxon>
        <taxon>Aquirufa</taxon>
    </lineage>
</organism>
<keyword evidence="2" id="KW-1185">Reference proteome</keyword>
<dbReference type="InterPro" id="IPR013785">
    <property type="entry name" value="Aldolase_TIM"/>
</dbReference>
<sequence length="205" mass="23070">MPSVLDLRMMLKTRVKVSSIDNLSDARYCAGMGVDWLGFALDQMPLEKYKEIRNWLSGVEIVAELSGLSIDQIKEILVSYAPDWIEIDSSIPLPHLLEFNIPKMMRVNIDSDNLPALFATAAPYVSYFVLVADSPESLQGMEDQIQTWAAQYPVILGIELPEEDLDEWVEQTSIQGIGLVAGQEDRPGFRDFSDLMSILEKLETE</sequence>